<dbReference type="CDD" id="cd17316">
    <property type="entry name" value="MFS_SV2_like"/>
    <property type="match status" value="1"/>
</dbReference>
<dbReference type="EMBL" id="CP001001">
    <property type="protein sequence ID" value="ACB23556.1"/>
    <property type="molecule type" value="Genomic_DNA"/>
</dbReference>
<evidence type="ECO:0000256" key="3">
    <source>
        <dbReference type="ARBA" id="ARBA00022989"/>
    </source>
</evidence>
<feature type="transmembrane region" description="Helical" evidence="6">
    <location>
        <begin position="125"/>
        <end position="144"/>
    </location>
</feature>
<dbReference type="HOGENOM" id="CLU_001265_46_6_5"/>
<dbReference type="STRING" id="426355.Mrad2831_1561"/>
<dbReference type="PROSITE" id="PS00216">
    <property type="entry name" value="SUGAR_TRANSPORT_1"/>
    <property type="match status" value="1"/>
</dbReference>
<dbReference type="PANTHER" id="PTHR23508">
    <property type="entry name" value="CARBOXYLIC ACID TRANSPORTER PROTEIN HOMOLOG"/>
    <property type="match status" value="1"/>
</dbReference>
<evidence type="ECO:0000256" key="1">
    <source>
        <dbReference type="ARBA" id="ARBA00004141"/>
    </source>
</evidence>
<proteinExistence type="predicted"/>
<feature type="region of interest" description="Disordered" evidence="5">
    <location>
        <begin position="1"/>
        <end position="38"/>
    </location>
</feature>
<dbReference type="SUPFAM" id="SSF103473">
    <property type="entry name" value="MFS general substrate transporter"/>
    <property type="match status" value="1"/>
</dbReference>
<dbReference type="GO" id="GO:0046943">
    <property type="term" value="F:carboxylic acid transmembrane transporter activity"/>
    <property type="evidence" value="ECO:0007669"/>
    <property type="project" value="TreeGrafter"/>
</dbReference>
<feature type="transmembrane region" description="Helical" evidence="6">
    <location>
        <begin position="183"/>
        <end position="205"/>
    </location>
</feature>
<gene>
    <name evidence="8" type="ordered locus">Mrad2831_1561</name>
</gene>
<sequence>MYRIRGTAPVRSGTRREQPTVPPAAERPVAPSSGAARPHASDIAARLERLPMSGYQRRIFAVIASAWLVDQIDVALLTFLLGAIVAAFGLTPTEAGQLAAMTFAGQLVGNVLAGTASDRFGRKAVFQVTMVVWGLASLAAAAAWSLPVLMACRFLIGVGVGGEAPVAQAMVSEIVPARVRGKYIAILEGFWAVGYVLSGAISFFVLPHLGWRWAFVVVGLLSLVVLAVRRTMPESPRWLAEAGREAEAESAMAAMERAVERATGCPLPPVAPALAAATAAVPGPRQDPHQGPHQGPHRGAVATLFAPEYRLRTVMAFGLWFFALIGFFGLNSWIAVLLKERGFSIVGSVGFVTLITLGGIPGFAAAAVLLERVGRKPTTALFLICAAAAAYLYGNAGAGTVLTVSGVAVTWLFVAGFIMQFFMFGMWSCLYAYTPELYPTRARATGAGFASAFGRIGAILGPMIVPVLVRDHGPATAFQVGAGGFLIAALLVLTLGVETRGKVLEAVSR</sequence>
<feature type="transmembrane region" description="Helical" evidence="6">
    <location>
        <begin position="381"/>
        <end position="402"/>
    </location>
</feature>
<dbReference type="AlphaFoldDB" id="B1M5G5"/>
<dbReference type="Gene3D" id="1.20.1250.20">
    <property type="entry name" value="MFS general substrate transporter like domains"/>
    <property type="match status" value="1"/>
</dbReference>
<feature type="transmembrane region" description="Helical" evidence="6">
    <location>
        <begin position="59"/>
        <end position="89"/>
    </location>
</feature>
<dbReference type="InterPro" id="IPR005829">
    <property type="entry name" value="Sugar_transporter_CS"/>
</dbReference>
<evidence type="ECO:0000313" key="8">
    <source>
        <dbReference type="EMBL" id="ACB23556.1"/>
    </source>
</evidence>
<dbReference type="PATRIC" id="fig|426355.14.peg.1597"/>
<feature type="transmembrane region" description="Helical" evidence="6">
    <location>
        <begin position="408"/>
        <end position="433"/>
    </location>
</feature>
<evidence type="ECO:0000259" key="7">
    <source>
        <dbReference type="PROSITE" id="PS50850"/>
    </source>
</evidence>
<dbReference type="KEGG" id="mrd:Mrad2831_1561"/>
<dbReference type="InterPro" id="IPR020846">
    <property type="entry name" value="MFS_dom"/>
</dbReference>
<feature type="transmembrane region" description="Helical" evidence="6">
    <location>
        <begin position="342"/>
        <end position="369"/>
    </location>
</feature>
<feature type="transmembrane region" description="Helical" evidence="6">
    <location>
        <begin position="211"/>
        <end position="228"/>
    </location>
</feature>
<keyword evidence="4 6" id="KW-0472">Membrane</keyword>
<keyword evidence="3 6" id="KW-1133">Transmembrane helix</keyword>
<dbReference type="PROSITE" id="PS50850">
    <property type="entry name" value="MFS"/>
    <property type="match status" value="1"/>
</dbReference>
<protein>
    <submittedName>
        <fullName evidence="8">Major facilitator superfamily MFS_1</fullName>
    </submittedName>
</protein>
<evidence type="ECO:0000256" key="2">
    <source>
        <dbReference type="ARBA" id="ARBA00022692"/>
    </source>
</evidence>
<reference evidence="8 9" key="1">
    <citation type="submission" date="2008-03" db="EMBL/GenBank/DDBJ databases">
        <title>Complete sequence of chromosome of Methylobacterium radiotolerans JCM 2831.</title>
        <authorList>
            <consortium name="US DOE Joint Genome Institute"/>
            <person name="Copeland A."/>
            <person name="Lucas S."/>
            <person name="Lapidus A."/>
            <person name="Glavina del Rio T."/>
            <person name="Dalin E."/>
            <person name="Tice H."/>
            <person name="Bruce D."/>
            <person name="Goodwin L."/>
            <person name="Pitluck S."/>
            <person name="Kiss H."/>
            <person name="Brettin T."/>
            <person name="Detter J.C."/>
            <person name="Han C."/>
            <person name="Kuske C.R."/>
            <person name="Schmutz J."/>
            <person name="Larimer F."/>
            <person name="Land M."/>
            <person name="Hauser L."/>
            <person name="Kyrpides N."/>
            <person name="Mikhailova N."/>
            <person name="Marx C.J."/>
            <person name="Richardson P."/>
        </authorList>
    </citation>
    <scope>NUCLEOTIDE SEQUENCE [LARGE SCALE GENOMIC DNA]</scope>
    <source>
        <strain evidence="9">ATCC 27329 / DSM 1819 / JCM 2831 / NBRC 15690 / NCIMB 10815 / 0-1</strain>
    </source>
</reference>
<dbReference type="eggNOG" id="COG2814">
    <property type="taxonomic scope" value="Bacteria"/>
</dbReference>
<keyword evidence="2 6" id="KW-0812">Transmembrane</keyword>
<dbReference type="GO" id="GO:0005886">
    <property type="term" value="C:plasma membrane"/>
    <property type="evidence" value="ECO:0007669"/>
    <property type="project" value="TreeGrafter"/>
</dbReference>
<feature type="transmembrane region" description="Helical" evidence="6">
    <location>
        <begin position="477"/>
        <end position="497"/>
    </location>
</feature>
<dbReference type="Proteomes" id="UP000006589">
    <property type="component" value="Chromosome"/>
</dbReference>
<dbReference type="InterPro" id="IPR036259">
    <property type="entry name" value="MFS_trans_sf"/>
</dbReference>
<dbReference type="Pfam" id="PF07690">
    <property type="entry name" value="MFS_1"/>
    <property type="match status" value="2"/>
</dbReference>
<name>B1M5G5_METRJ</name>
<evidence type="ECO:0000313" key="9">
    <source>
        <dbReference type="Proteomes" id="UP000006589"/>
    </source>
</evidence>
<evidence type="ECO:0000256" key="5">
    <source>
        <dbReference type="SAM" id="MobiDB-lite"/>
    </source>
</evidence>
<comment type="subcellular location">
    <subcellularLocation>
        <location evidence="1">Membrane</location>
        <topology evidence="1">Multi-pass membrane protein</topology>
    </subcellularLocation>
</comment>
<dbReference type="PANTHER" id="PTHR23508:SF10">
    <property type="entry name" value="CARBOXYLIC ACID TRANSPORTER PROTEIN HOMOLOG"/>
    <property type="match status" value="1"/>
</dbReference>
<accession>B1M5G5</accession>
<feature type="transmembrane region" description="Helical" evidence="6">
    <location>
        <begin position="445"/>
        <end position="465"/>
    </location>
</feature>
<evidence type="ECO:0000256" key="6">
    <source>
        <dbReference type="SAM" id="Phobius"/>
    </source>
</evidence>
<organism evidence="8 9">
    <name type="scientific">Methylobacterium radiotolerans (strain ATCC 27329 / DSM 1819 / JCM 2831 / NBRC 15690 / NCIMB 10815 / 0-1)</name>
    <dbReference type="NCBI Taxonomy" id="426355"/>
    <lineage>
        <taxon>Bacteria</taxon>
        <taxon>Pseudomonadati</taxon>
        <taxon>Pseudomonadota</taxon>
        <taxon>Alphaproteobacteria</taxon>
        <taxon>Hyphomicrobiales</taxon>
        <taxon>Methylobacteriaceae</taxon>
        <taxon>Methylobacterium</taxon>
    </lineage>
</organism>
<dbReference type="InterPro" id="IPR011701">
    <property type="entry name" value="MFS"/>
</dbReference>
<feature type="transmembrane region" description="Helical" evidence="6">
    <location>
        <begin position="314"/>
        <end position="336"/>
    </location>
</feature>
<evidence type="ECO:0000256" key="4">
    <source>
        <dbReference type="ARBA" id="ARBA00023136"/>
    </source>
</evidence>
<feature type="domain" description="Major facilitator superfamily (MFS) profile" evidence="7">
    <location>
        <begin position="59"/>
        <end position="500"/>
    </location>
</feature>